<dbReference type="Proteomes" id="UP001501509">
    <property type="component" value="Unassembled WGS sequence"/>
</dbReference>
<comment type="caution">
    <text evidence="1">The sequence shown here is derived from an EMBL/GenBank/DDBJ whole genome shotgun (WGS) entry which is preliminary data.</text>
</comment>
<organism evidence="1 2">
    <name type="scientific">Actinomadura fulvescens</name>
    <dbReference type="NCBI Taxonomy" id="46160"/>
    <lineage>
        <taxon>Bacteria</taxon>
        <taxon>Bacillati</taxon>
        <taxon>Actinomycetota</taxon>
        <taxon>Actinomycetes</taxon>
        <taxon>Streptosporangiales</taxon>
        <taxon>Thermomonosporaceae</taxon>
        <taxon>Actinomadura</taxon>
    </lineage>
</organism>
<gene>
    <name evidence="1" type="ORF">GCM10010411_80950</name>
</gene>
<evidence type="ECO:0000313" key="2">
    <source>
        <dbReference type="Proteomes" id="UP001501509"/>
    </source>
</evidence>
<protein>
    <submittedName>
        <fullName evidence="1">Uncharacterized protein</fullName>
    </submittedName>
</protein>
<name>A0ABN3QN54_9ACTN</name>
<proteinExistence type="predicted"/>
<dbReference type="EMBL" id="BAAATD010000015">
    <property type="protein sequence ID" value="GAA2630831.1"/>
    <property type="molecule type" value="Genomic_DNA"/>
</dbReference>
<accession>A0ABN3QN54</accession>
<evidence type="ECO:0000313" key="1">
    <source>
        <dbReference type="EMBL" id="GAA2630831.1"/>
    </source>
</evidence>
<sequence>MGLGEPTAGGGAQLAATVAETTGANRCCAQMSSIWLLLAAAWYALNRHITFAWNADRACRRHSDRHRHHDHSTWADRPGISKNEIDQCRGWRITVPARGG</sequence>
<reference evidence="1 2" key="1">
    <citation type="journal article" date="2019" name="Int. J. Syst. Evol. Microbiol.">
        <title>The Global Catalogue of Microorganisms (GCM) 10K type strain sequencing project: providing services to taxonomists for standard genome sequencing and annotation.</title>
        <authorList>
            <consortium name="The Broad Institute Genomics Platform"/>
            <consortium name="The Broad Institute Genome Sequencing Center for Infectious Disease"/>
            <person name="Wu L."/>
            <person name="Ma J."/>
        </authorList>
    </citation>
    <scope>NUCLEOTIDE SEQUENCE [LARGE SCALE GENOMIC DNA]</scope>
    <source>
        <strain evidence="1 2">JCM 6833</strain>
    </source>
</reference>
<keyword evidence="2" id="KW-1185">Reference proteome</keyword>